<proteinExistence type="predicted"/>
<dbReference type="EMBL" id="JACSDY010000008">
    <property type="protein sequence ID" value="KAF7422177.1"/>
    <property type="molecule type" value="Genomic_DNA"/>
</dbReference>
<gene>
    <name evidence="1" type="ORF">H0235_010013</name>
</gene>
<evidence type="ECO:0000313" key="1">
    <source>
        <dbReference type="EMBL" id="KAF7422177.1"/>
    </source>
</evidence>
<sequence>MSFADLKSLNEVELINELSKNLIYKLTGGQYNEIIVHNIINKKEKEKETSNDDNILKNSKDADVVDEVKEKEEDDNDGVKTLRQSDFLNHLLLNKSLEIKDRTVQNVMRNRVLHTTLISALRGKTQ</sequence>
<keyword evidence="2" id="KW-1185">Reference proteome</keyword>
<evidence type="ECO:0000313" key="2">
    <source>
        <dbReference type="Proteomes" id="UP000600918"/>
    </source>
</evidence>
<accession>A0A834U906</accession>
<dbReference type="Proteomes" id="UP000600918">
    <property type="component" value="Unassembled WGS sequence"/>
</dbReference>
<organism evidence="1 2">
    <name type="scientific">Vespula pensylvanica</name>
    <name type="common">Western yellow jacket</name>
    <name type="synonym">Wasp</name>
    <dbReference type="NCBI Taxonomy" id="30213"/>
    <lineage>
        <taxon>Eukaryota</taxon>
        <taxon>Metazoa</taxon>
        <taxon>Ecdysozoa</taxon>
        <taxon>Arthropoda</taxon>
        <taxon>Hexapoda</taxon>
        <taxon>Insecta</taxon>
        <taxon>Pterygota</taxon>
        <taxon>Neoptera</taxon>
        <taxon>Endopterygota</taxon>
        <taxon>Hymenoptera</taxon>
        <taxon>Apocrita</taxon>
        <taxon>Aculeata</taxon>
        <taxon>Vespoidea</taxon>
        <taxon>Vespidae</taxon>
        <taxon>Vespinae</taxon>
        <taxon>Vespula</taxon>
    </lineage>
</organism>
<name>A0A834U906_VESPE</name>
<reference evidence="1" key="1">
    <citation type="journal article" date="2020" name="G3 (Bethesda)">
        <title>High-Quality Assemblies for Three Invasive Social Wasps from the &lt;i&gt;Vespula&lt;/i&gt; Genus.</title>
        <authorList>
            <person name="Harrop T.W.R."/>
            <person name="Guhlin J."/>
            <person name="McLaughlin G.M."/>
            <person name="Permina E."/>
            <person name="Stockwell P."/>
            <person name="Gilligan J."/>
            <person name="Le Lec M.F."/>
            <person name="Gruber M.A.M."/>
            <person name="Quinn O."/>
            <person name="Lovegrove M."/>
            <person name="Duncan E.J."/>
            <person name="Remnant E.J."/>
            <person name="Van Eeckhoven J."/>
            <person name="Graham B."/>
            <person name="Knapp R.A."/>
            <person name="Langford K.W."/>
            <person name="Kronenberg Z."/>
            <person name="Press M.O."/>
            <person name="Eacker S.M."/>
            <person name="Wilson-Rankin E.E."/>
            <person name="Purcell J."/>
            <person name="Lester P.J."/>
            <person name="Dearden P.K."/>
        </authorList>
    </citation>
    <scope>NUCLEOTIDE SEQUENCE</scope>
    <source>
        <strain evidence="1">Volc-1</strain>
    </source>
</reference>
<protein>
    <submittedName>
        <fullName evidence="1">Uncharacterized protein</fullName>
    </submittedName>
</protein>
<dbReference type="AlphaFoldDB" id="A0A834U906"/>
<comment type="caution">
    <text evidence="1">The sequence shown here is derived from an EMBL/GenBank/DDBJ whole genome shotgun (WGS) entry which is preliminary data.</text>
</comment>